<protein>
    <recommendedName>
        <fullName evidence="1">Reverse transcriptase domain-containing protein</fullName>
    </recommendedName>
</protein>
<feature type="domain" description="Reverse transcriptase" evidence="1">
    <location>
        <begin position="128"/>
        <end position="400"/>
    </location>
</feature>
<dbReference type="CDD" id="cd01650">
    <property type="entry name" value="RT_nLTR_like"/>
    <property type="match status" value="1"/>
</dbReference>
<dbReference type="GO" id="GO:0071897">
    <property type="term" value="P:DNA biosynthetic process"/>
    <property type="evidence" value="ECO:0007669"/>
    <property type="project" value="UniProtKB-ARBA"/>
</dbReference>
<reference evidence="2" key="1">
    <citation type="submission" date="2015-11" db="EMBL/GenBank/DDBJ databases">
        <title>De novo transcriptome assembly of four potential Pierce s Disease insect vectors from Arizona vineyards.</title>
        <authorList>
            <person name="Tassone E.E."/>
        </authorList>
    </citation>
    <scope>NUCLEOTIDE SEQUENCE</scope>
</reference>
<feature type="non-terminal residue" evidence="2">
    <location>
        <position position="1"/>
    </location>
</feature>
<proteinExistence type="predicted"/>
<dbReference type="SUPFAM" id="SSF56672">
    <property type="entry name" value="DNA/RNA polymerases"/>
    <property type="match status" value="1"/>
</dbReference>
<evidence type="ECO:0000259" key="1">
    <source>
        <dbReference type="PROSITE" id="PS50878"/>
    </source>
</evidence>
<accession>A0A1B6LZ69</accession>
<dbReference type="EMBL" id="GEBQ01010989">
    <property type="protein sequence ID" value="JAT28988.1"/>
    <property type="molecule type" value="Transcribed_RNA"/>
</dbReference>
<evidence type="ECO:0000313" key="2">
    <source>
        <dbReference type="EMBL" id="JAT28988.1"/>
    </source>
</evidence>
<sequence>NKCKAVWQIINSERQNNEQQRTQLNLEVDNREISNPREVAEHFNNFFTNIADKTLANNKHHIKTANNIQVQPIKSHLTHLPDTDIEEIRSIIKSFKPKTSAGVDGVSSKLLQQCCETLISPLAFITNMSLRSGKFPTALKLAKVYPKFKSGSTKQASNYRPISLISTFSKVIERVVLKRLMDHCEQHKLLTARQHGFLKGRSTTTAIIELAEFITDNLEKGKLVTGIMLDFSKAFDCLGHNLILNKLDNLGIRGPALNWFRSYLEQRSQLVEVKHTERGLTHTIRSKPLSITRGVPQGSVLGPVMFILFTNDMPQYLDGLCHTLMYADDTTLLSTGNSADQLAVSSYVSLNMAYQYCHTNDLVVNMSKTNQLAFGRRRNKVPTLPDVEVKPQVKFLGVTIDENMSWTYHVDALCKKLNTSLYILKRIKAISNTATTKSTYFALFESHIRYGIAIWGGTSQENLQRILRLQKQAVRILNFLGPRDTCRGSFIDLRIMTVISLYIREVILHVDGKNLPRAADYHDYHTRHAANYHLPAHHLTLYKKKPSYAGQKLFNLLPAEMKILTGKKLKESLNEWLTSRPFYTLEEYLHWEDLKKKKSCI</sequence>
<dbReference type="AlphaFoldDB" id="A0A1B6LZ69"/>
<dbReference type="Pfam" id="PF00078">
    <property type="entry name" value="RVT_1"/>
    <property type="match status" value="1"/>
</dbReference>
<gene>
    <name evidence="2" type="ORF">g.22171</name>
</gene>
<dbReference type="PROSITE" id="PS50878">
    <property type="entry name" value="RT_POL"/>
    <property type="match status" value="1"/>
</dbReference>
<dbReference type="InterPro" id="IPR043502">
    <property type="entry name" value="DNA/RNA_pol_sf"/>
</dbReference>
<organism evidence="2">
    <name type="scientific">Graphocephala atropunctata</name>
    <dbReference type="NCBI Taxonomy" id="36148"/>
    <lineage>
        <taxon>Eukaryota</taxon>
        <taxon>Metazoa</taxon>
        <taxon>Ecdysozoa</taxon>
        <taxon>Arthropoda</taxon>
        <taxon>Hexapoda</taxon>
        <taxon>Insecta</taxon>
        <taxon>Pterygota</taxon>
        <taxon>Neoptera</taxon>
        <taxon>Paraneoptera</taxon>
        <taxon>Hemiptera</taxon>
        <taxon>Auchenorrhyncha</taxon>
        <taxon>Membracoidea</taxon>
        <taxon>Cicadellidae</taxon>
        <taxon>Cicadellinae</taxon>
        <taxon>Cicadellini</taxon>
        <taxon>Graphocephala</taxon>
    </lineage>
</organism>
<name>A0A1B6LZ69_9HEMI</name>
<dbReference type="InterPro" id="IPR000477">
    <property type="entry name" value="RT_dom"/>
</dbReference>
<dbReference type="PANTHER" id="PTHR33332">
    <property type="entry name" value="REVERSE TRANSCRIPTASE DOMAIN-CONTAINING PROTEIN"/>
    <property type="match status" value="1"/>
</dbReference>